<proteinExistence type="predicted"/>
<name>A0ABS0FAM7_9FLAO</name>
<keyword evidence="2" id="KW-1185">Reference proteome</keyword>
<evidence type="ECO:0000313" key="1">
    <source>
        <dbReference type="EMBL" id="MBF8456776.1"/>
    </source>
</evidence>
<sequence length="290" mass="33570">MSKHYILIRFYQFLSLLMLLNFQTAFSQVIETTQLMIIDESKSTIHTRFTPPKGFFWAKELSGSFGEYLVNFPLYPPSFPVRNFNAVPIEKQNNHVAILKIDVGEKDLQQCADAWIRLYSEYLWSQKRFEEIGFEFTSGQFFAWNDFKRGVRTKELNNRVSFHMTGKIDDSYENFRKYLNIIFRYAGTISLNKESFSVLQNKQIKTGDFLIKPGSPGHSVIIVGVAINSSGKKLYLLAESFMPAQDIHVLRNPLNSNISPWYELDVNAPKTVTAKYIFSPTSIKRFHALK</sequence>
<dbReference type="RefSeq" id="WP_196079276.1">
    <property type="nucleotide sequence ID" value="NZ_JADPVI010000001.1"/>
</dbReference>
<dbReference type="InterPro" id="IPR032315">
    <property type="entry name" value="DUF4846"/>
</dbReference>
<protein>
    <submittedName>
        <fullName evidence="1">DUF4846 domain-containing protein</fullName>
    </submittedName>
</protein>
<gene>
    <name evidence="1" type="ORF">IV494_06225</name>
</gene>
<evidence type="ECO:0000313" key="2">
    <source>
        <dbReference type="Proteomes" id="UP000660070"/>
    </source>
</evidence>
<comment type="caution">
    <text evidence="1">The sequence shown here is derived from an EMBL/GenBank/DDBJ whole genome shotgun (WGS) entry which is preliminary data.</text>
</comment>
<reference evidence="1 2" key="1">
    <citation type="submission" date="2020-11" db="EMBL/GenBank/DDBJ databases">
        <title>Kaistella gelatinilytica sp. nov., a flavobacterium isolated from Antarctic Soil.</title>
        <authorList>
            <person name="Li J."/>
        </authorList>
    </citation>
    <scope>NUCLEOTIDE SEQUENCE [LARGE SCALE GENOMIC DNA]</scope>
    <source>
        <strain evidence="1 2">G5-32</strain>
    </source>
</reference>
<dbReference type="Proteomes" id="UP000660070">
    <property type="component" value="Unassembled WGS sequence"/>
</dbReference>
<organism evidence="1 2">
    <name type="scientific">Kaistella gelatinilytica</name>
    <dbReference type="NCBI Taxonomy" id="2787636"/>
    <lineage>
        <taxon>Bacteria</taxon>
        <taxon>Pseudomonadati</taxon>
        <taxon>Bacteroidota</taxon>
        <taxon>Flavobacteriia</taxon>
        <taxon>Flavobacteriales</taxon>
        <taxon>Weeksellaceae</taxon>
        <taxon>Chryseobacterium group</taxon>
        <taxon>Kaistella</taxon>
    </lineage>
</organism>
<dbReference type="Pfam" id="PF16138">
    <property type="entry name" value="DUF4846"/>
    <property type="match status" value="1"/>
</dbReference>
<dbReference type="EMBL" id="JADPVI010000001">
    <property type="protein sequence ID" value="MBF8456776.1"/>
    <property type="molecule type" value="Genomic_DNA"/>
</dbReference>
<accession>A0ABS0FAM7</accession>